<dbReference type="SUPFAM" id="SSF52058">
    <property type="entry name" value="L domain-like"/>
    <property type="match status" value="3"/>
</dbReference>
<dbReference type="GeneTree" id="ENSGT00940000163576"/>
<protein>
    <submittedName>
        <fullName evidence="17">Toll-like receptor 21</fullName>
    </submittedName>
</protein>
<accession>S4S120</accession>
<dbReference type="Pfam" id="PF01582">
    <property type="entry name" value="TIR"/>
    <property type="match status" value="1"/>
</dbReference>
<dbReference type="InterPro" id="IPR035897">
    <property type="entry name" value="Toll_tir_struct_dom_sf"/>
</dbReference>
<dbReference type="InterPro" id="IPR000157">
    <property type="entry name" value="TIR_dom"/>
</dbReference>
<dbReference type="InterPro" id="IPR003591">
    <property type="entry name" value="Leu-rich_rpt_typical-subtyp"/>
</dbReference>
<dbReference type="OMA" id="TNIQPRH"/>
<dbReference type="SMART" id="SM00369">
    <property type="entry name" value="LRR_TYP"/>
    <property type="match status" value="14"/>
</dbReference>
<dbReference type="Pfam" id="PF13855">
    <property type="entry name" value="LRR_8"/>
    <property type="match status" value="4"/>
</dbReference>
<dbReference type="FunFam" id="3.40.50.10140:FF:000001">
    <property type="entry name" value="Toll-like receptor 2"/>
    <property type="match status" value="1"/>
</dbReference>
<evidence type="ECO:0000256" key="15">
    <source>
        <dbReference type="SAM" id="SignalP"/>
    </source>
</evidence>
<comment type="subcellular location">
    <subcellularLocation>
        <location evidence="1">Membrane</location>
        <topology evidence="1">Single-pass type I membrane protein</topology>
    </subcellularLocation>
</comment>
<evidence type="ECO:0000256" key="2">
    <source>
        <dbReference type="ARBA" id="ARBA00009634"/>
    </source>
</evidence>
<keyword evidence="3" id="KW-0399">Innate immunity</keyword>
<dbReference type="PROSITE" id="PS50104">
    <property type="entry name" value="TIR"/>
    <property type="match status" value="1"/>
</dbReference>
<evidence type="ECO:0000256" key="6">
    <source>
        <dbReference type="ARBA" id="ARBA00022729"/>
    </source>
</evidence>
<proteinExistence type="inferred from homology"/>
<dbReference type="PANTHER" id="PTHR24365:SF530">
    <property type="entry name" value="MSTPROX-RELATED"/>
    <property type="match status" value="1"/>
</dbReference>
<dbReference type="PANTHER" id="PTHR24365">
    <property type="entry name" value="TOLL-LIKE RECEPTOR"/>
    <property type="match status" value="1"/>
</dbReference>
<keyword evidence="4" id="KW-0433">Leucine-rich repeat</keyword>
<dbReference type="PROSITE" id="PS51450">
    <property type="entry name" value="LRR"/>
    <property type="match status" value="2"/>
</dbReference>
<evidence type="ECO:0000256" key="3">
    <source>
        <dbReference type="ARBA" id="ARBA00022588"/>
    </source>
</evidence>
<evidence type="ECO:0000256" key="10">
    <source>
        <dbReference type="ARBA" id="ARBA00023136"/>
    </source>
</evidence>
<dbReference type="STRING" id="7757.ENSPMAP00000011162"/>
<keyword evidence="11" id="KW-0675">Receptor</keyword>
<sequence>SNDSCRRVLKCISLLVLALPVGHGYGLRNCKQMPITTANCVHRNIHELEEAISDLRGAPVILNLSNNALTVIRNNSFIRLGSLIHLRMDINHIYVIEAGAFNGLSQLQHLNLSFNNISRLIPGAFNGLVDLKQLIIDNNRLEPTLEMFKPLKNVIQLSLTNNGLSNFSQVVEAIYELPLLQSLNLESNRLTKIIVGKDLRLQETVELMFLSNNSIESLSLERDFLNHITSLDLFNSSLTNVSELAGLNMSSLLQLRLSMRNLNVSKLQTLNNIFPKTLTFAYFPLGSLPNLHLVCRLNVTRQVMSLTLTNSYISNVSESFCNCREIQSLDLSFNRIKSVEKYNFLSPNNTLRNLTLNKNQIEVLESCVKKDNSISVICTPLPYLENVFIKYNNIFQLESYAFVHMKNLRKLDLTGNDILRLSKRPFHGLHNLSHLVLANNVIRSLNVQSPFSPLENLKSLMLRNNRLKILNRSVFSNLTNLEILDLGGNALSYLHGETFSELSNLKNLYLDRNAIRSLDNRAVFAGLHSLRVLDLVKNMIVYNSPTIRNPPFVELNNLINLKLSAQQPYGMKSIPKNLFKGLYALEKLQLGGNKLLFHGGHPFDGMHNLKYLDIHDVCSGLQIMNKTMFYKLKKLSSLDLGNDGLGSINNQQFQNLTHLETLYLNDNAIRYVTEELITPMTNLKYLDLRNNPIDCTCDNAWFKNWSFASNIQVTGLYTLQCEVGHGFTFSFFVDFDTSVCHEKLGKVMFISTTTTILLTILIPLVYAKVRWHIIYGYYMFRAWFRDYRRNAADKQVYTYDAFISYNSMNEDWVMSEMVPQLEKEGPPFFKLCVHHRDFVLGKYIVDNIVDAIYNSRKTICVVSESYLLSEWCSMEIQMASYRLFNEHKDVLIMVFLETIPSYKLSAYYRMRRIVNNKTYIVWPDDNIGRELFWAKLRTAL</sequence>
<dbReference type="GO" id="GO:0005886">
    <property type="term" value="C:plasma membrane"/>
    <property type="evidence" value="ECO:0007669"/>
    <property type="project" value="TreeGrafter"/>
</dbReference>
<reference evidence="17" key="1">
    <citation type="submission" date="2025-08" db="UniProtKB">
        <authorList>
            <consortium name="Ensembl"/>
        </authorList>
    </citation>
    <scope>IDENTIFICATION</scope>
</reference>
<evidence type="ECO:0000256" key="9">
    <source>
        <dbReference type="ARBA" id="ARBA00022989"/>
    </source>
</evidence>
<dbReference type="Gene3D" id="3.80.10.10">
    <property type="entry name" value="Ribonuclease Inhibitor"/>
    <property type="match status" value="6"/>
</dbReference>
<keyword evidence="5 14" id="KW-0812">Transmembrane</keyword>
<keyword evidence="12" id="KW-0325">Glycoprotein</keyword>
<dbReference type="HOGENOM" id="CLU_006000_4_0_1"/>
<dbReference type="Ensembl" id="ENSPMAT00000011208.1">
    <property type="protein sequence ID" value="ENSPMAP00000011162.1"/>
    <property type="gene ID" value="ENSPMAG00000010181.1"/>
</dbReference>
<keyword evidence="8" id="KW-0391">Immunity</keyword>
<keyword evidence="13" id="KW-0395">Inflammatory response</keyword>
<feature type="transmembrane region" description="Helical" evidence="14">
    <location>
        <begin position="747"/>
        <end position="767"/>
    </location>
</feature>
<name>S4S120_PETMA</name>
<evidence type="ECO:0000313" key="17">
    <source>
        <dbReference type="Ensembl" id="ENSPMAP00000011162.1"/>
    </source>
</evidence>
<dbReference type="SUPFAM" id="SSF52200">
    <property type="entry name" value="Toll/Interleukin receptor TIR domain"/>
    <property type="match status" value="1"/>
</dbReference>
<dbReference type="AlphaFoldDB" id="S4S120"/>
<keyword evidence="6 15" id="KW-0732">Signal</keyword>
<dbReference type="InterPro" id="IPR001611">
    <property type="entry name" value="Leu-rich_rpt"/>
</dbReference>
<keyword evidence="10 14" id="KW-0472">Membrane</keyword>
<dbReference type="SMART" id="SM00255">
    <property type="entry name" value="TIR"/>
    <property type="match status" value="1"/>
</dbReference>
<feature type="signal peptide" evidence="15">
    <location>
        <begin position="1"/>
        <end position="26"/>
    </location>
</feature>
<dbReference type="GO" id="GO:0045087">
    <property type="term" value="P:innate immune response"/>
    <property type="evidence" value="ECO:0007669"/>
    <property type="project" value="UniProtKB-KW"/>
</dbReference>
<evidence type="ECO:0000256" key="11">
    <source>
        <dbReference type="ARBA" id="ARBA00023170"/>
    </source>
</evidence>
<evidence type="ECO:0000256" key="5">
    <source>
        <dbReference type="ARBA" id="ARBA00022692"/>
    </source>
</evidence>
<dbReference type="SMART" id="SM00365">
    <property type="entry name" value="LRR_SD22"/>
    <property type="match status" value="10"/>
</dbReference>
<dbReference type="Gene3D" id="3.40.50.10140">
    <property type="entry name" value="Toll/interleukin-1 receptor homology (TIR) domain"/>
    <property type="match status" value="1"/>
</dbReference>
<organism evidence="17">
    <name type="scientific">Petromyzon marinus</name>
    <name type="common">Sea lamprey</name>
    <dbReference type="NCBI Taxonomy" id="7757"/>
    <lineage>
        <taxon>Eukaryota</taxon>
        <taxon>Metazoa</taxon>
        <taxon>Chordata</taxon>
        <taxon>Craniata</taxon>
        <taxon>Vertebrata</taxon>
        <taxon>Cyclostomata</taxon>
        <taxon>Hyperoartia</taxon>
        <taxon>Petromyzontiformes</taxon>
        <taxon>Petromyzontidae</taxon>
        <taxon>Petromyzon</taxon>
    </lineage>
</organism>
<comment type="similarity">
    <text evidence="2">Belongs to the Toll-like receptor family.</text>
</comment>
<dbReference type="GO" id="GO:0038023">
    <property type="term" value="F:signaling receptor activity"/>
    <property type="evidence" value="ECO:0007669"/>
    <property type="project" value="TreeGrafter"/>
</dbReference>
<evidence type="ECO:0000256" key="14">
    <source>
        <dbReference type="SAM" id="Phobius"/>
    </source>
</evidence>
<evidence type="ECO:0000256" key="4">
    <source>
        <dbReference type="ARBA" id="ARBA00022614"/>
    </source>
</evidence>
<dbReference type="InterPro" id="IPR032675">
    <property type="entry name" value="LRR_dom_sf"/>
</dbReference>
<dbReference type="GO" id="GO:0006954">
    <property type="term" value="P:inflammatory response"/>
    <property type="evidence" value="ECO:0007669"/>
    <property type="project" value="UniProtKB-KW"/>
</dbReference>
<feature type="domain" description="TIR" evidence="16">
    <location>
        <begin position="797"/>
        <end position="940"/>
    </location>
</feature>
<keyword evidence="7" id="KW-0677">Repeat</keyword>
<evidence type="ECO:0000256" key="13">
    <source>
        <dbReference type="ARBA" id="ARBA00023198"/>
    </source>
</evidence>
<evidence type="ECO:0000256" key="8">
    <source>
        <dbReference type="ARBA" id="ARBA00022859"/>
    </source>
</evidence>
<feature type="chain" id="PRO_5004522886" evidence="15">
    <location>
        <begin position="27"/>
        <end position="940"/>
    </location>
</feature>
<dbReference type="GO" id="GO:0007165">
    <property type="term" value="P:signal transduction"/>
    <property type="evidence" value="ECO:0007669"/>
    <property type="project" value="InterPro"/>
</dbReference>
<evidence type="ECO:0000259" key="16">
    <source>
        <dbReference type="PROSITE" id="PS50104"/>
    </source>
</evidence>
<evidence type="ECO:0000256" key="7">
    <source>
        <dbReference type="ARBA" id="ARBA00022737"/>
    </source>
</evidence>
<keyword evidence="9 14" id="KW-1133">Transmembrane helix</keyword>
<evidence type="ECO:0000256" key="12">
    <source>
        <dbReference type="ARBA" id="ARBA00023180"/>
    </source>
</evidence>
<evidence type="ECO:0000256" key="1">
    <source>
        <dbReference type="ARBA" id="ARBA00004479"/>
    </source>
</evidence>
<reference evidence="17" key="2">
    <citation type="submission" date="2025-09" db="UniProtKB">
        <authorList>
            <consortium name="Ensembl"/>
        </authorList>
    </citation>
    <scope>IDENTIFICATION</scope>
</reference>